<dbReference type="Gene3D" id="1.10.1740.10">
    <property type="match status" value="1"/>
</dbReference>
<proteinExistence type="inferred from homology"/>
<keyword evidence="2" id="KW-0805">Transcription regulation</keyword>
<dbReference type="PANTHER" id="PTHR43133">
    <property type="entry name" value="RNA POLYMERASE ECF-TYPE SIGMA FACTO"/>
    <property type="match status" value="1"/>
</dbReference>
<evidence type="ECO:0000256" key="4">
    <source>
        <dbReference type="ARBA" id="ARBA00023163"/>
    </source>
</evidence>
<reference evidence="8 9" key="1">
    <citation type="journal article" date="2014" name="Int. J. Syst. Evol. Microbiol.">
        <title>Complete genome sequence of Corynebacterium casei LMG S-19264T (=DSM 44701T), isolated from a smear-ripened cheese.</title>
        <authorList>
            <consortium name="US DOE Joint Genome Institute (JGI-PGF)"/>
            <person name="Walter F."/>
            <person name="Albersmeier A."/>
            <person name="Kalinowski J."/>
            <person name="Ruckert C."/>
        </authorList>
    </citation>
    <scope>NUCLEOTIDE SEQUENCE [LARGE SCALE GENOMIC DNA]</scope>
    <source>
        <strain evidence="8 9">CGMCC 1.15286</strain>
    </source>
</reference>
<evidence type="ECO:0000256" key="3">
    <source>
        <dbReference type="ARBA" id="ARBA00023082"/>
    </source>
</evidence>
<sequence>MDKDEWAAAAVKGDEDALFRRIDIDKRQLYGIAYSYMRNETDAVEAMQETVCRVWAKRRSLRDPRLFTTWMIRILIRVCMDERKKKRRELVSADSFVQGWSESRAINNLPDMAERIDMEAQIKSLPSKYRMVIVLKYYRDLTITDIAELLEKPDGTVRTWLHKGLTLLKNDLTAIGKGEDHGQGGRKGMGRSASGAAE</sequence>
<dbReference type="NCBIfam" id="TIGR02937">
    <property type="entry name" value="sigma70-ECF"/>
    <property type="match status" value="1"/>
</dbReference>
<evidence type="ECO:0000313" key="9">
    <source>
        <dbReference type="Proteomes" id="UP000600247"/>
    </source>
</evidence>
<dbReference type="InterPro" id="IPR014284">
    <property type="entry name" value="RNA_pol_sigma-70_dom"/>
</dbReference>
<feature type="domain" description="RNA polymerase sigma factor 70 region 4 type 2" evidence="7">
    <location>
        <begin position="118"/>
        <end position="166"/>
    </location>
</feature>
<dbReference type="InterPro" id="IPR013325">
    <property type="entry name" value="RNA_pol_sigma_r2"/>
</dbReference>
<dbReference type="Pfam" id="PF04542">
    <property type="entry name" value="Sigma70_r2"/>
    <property type="match status" value="1"/>
</dbReference>
<dbReference type="PANTHER" id="PTHR43133:SF51">
    <property type="entry name" value="RNA POLYMERASE SIGMA FACTOR"/>
    <property type="match status" value="1"/>
</dbReference>
<keyword evidence="4" id="KW-0804">Transcription</keyword>
<keyword evidence="9" id="KW-1185">Reference proteome</keyword>
<gene>
    <name evidence="8" type="ORF">GCM10010918_23200</name>
</gene>
<dbReference type="SUPFAM" id="SSF88946">
    <property type="entry name" value="Sigma2 domain of RNA polymerase sigma factors"/>
    <property type="match status" value="1"/>
</dbReference>
<dbReference type="GO" id="GO:0006352">
    <property type="term" value="P:DNA-templated transcription initiation"/>
    <property type="evidence" value="ECO:0007669"/>
    <property type="project" value="InterPro"/>
</dbReference>
<evidence type="ECO:0000259" key="6">
    <source>
        <dbReference type="Pfam" id="PF04542"/>
    </source>
</evidence>
<dbReference type="GO" id="GO:0016987">
    <property type="term" value="F:sigma factor activity"/>
    <property type="evidence" value="ECO:0007669"/>
    <property type="project" value="UniProtKB-KW"/>
</dbReference>
<dbReference type="GO" id="GO:0003677">
    <property type="term" value="F:DNA binding"/>
    <property type="evidence" value="ECO:0007669"/>
    <property type="project" value="InterPro"/>
</dbReference>
<dbReference type="InterPro" id="IPR039425">
    <property type="entry name" value="RNA_pol_sigma-70-like"/>
</dbReference>
<organism evidence="8 9">
    <name type="scientific">Paenibacillus radicis</name>
    <name type="common">ex Gao et al. 2016</name>
    <dbReference type="NCBI Taxonomy" id="1737354"/>
    <lineage>
        <taxon>Bacteria</taxon>
        <taxon>Bacillati</taxon>
        <taxon>Bacillota</taxon>
        <taxon>Bacilli</taxon>
        <taxon>Bacillales</taxon>
        <taxon>Paenibacillaceae</taxon>
        <taxon>Paenibacillus</taxon>
    </lineage>
</organism>
<protein>
    <submittedName>
        <fullName evidence="8">RNA polymerase subunit sigma-24</fullName>
    </submittedName>
</protein>
<dbReference type="InterPro" id="IPR007627">
    <property type="entry name" value="RNA_pol_sigma70_r2"/>
</dbReference>
<accession>A0A917H648</accession>
<dbReference type="RefSeq" id="WP_188889309.1">
    <property type="nucleotide sequence ID" value="NZ_BMHY01000003.1"/>
</dbReference>
<keyword evidence="3" id="KW-0731">Sigma factor</keyword>
<evidence type="ECO:0000259" key="7">
    <source>
        <dbReference type="Pfam" id="PF08281"/>
    </source>
</evidence>
<dbReference type="Gene3D" id="1.10.10.10">
    <property type="entry name" value="Winged helix-like DNA-binding domain superfamily/Winged helix DNA-binding domain"/>
    <property type="match status" value="1"/>
</dbReference>
<evidence type="ECO:0000256" key="2">
    <source>
        <dbReference type="ARBA" id="ARBA00023015"/>
    </source>
</evidence>
<name>A0A917H648_9BACL</name>
<dbReference type="Proteomes" id="UP000600247">
    <property type="component" value="Unassembled WGS sequence"/>
</dbReference>
<comment type="caution">
    <text evidence="8">The sequence shown here is derived from an EMBL/GenBank/DDBJ whole genome shotgun (WGS) entry which is preliminary data.</text>
</comment>
<dbReference type="InterPro" id="IPR013249">
    <property type="entry name" value="RNA_pol_sigma70_r4_t2"/>
</dbReference>
<dbReference type="EMBL" id="BMHY01000003">
    <property type="protein sequence ID" value="GGG67814.1"/>
    <property type="molecule type" value="Genomic_DNA"/>
</dbReference>
<evidence type="ECO:0000313" key="8">
    <source>
        <dbReference type="EMBL" id="GGG67814.1"/>
    </source>
</evidence>
<evidence type="ECO:0000256" key="5">
    <source>
        <dbReference type="SAM" id="MobiDB-lite"/>
    </source>
</evidence>
<feature type="region of interest" description="Disordered" evidence="5">
    <location>
        <begin position="178"/>
        <end position="198"/>
    </location>
</feature>
<evidence type="ECO:0000256" key="1">
    <source>
        <dbReference type="ARBA" id="ARBA00010641"/>
    </source>
</evidence>
<dbReference type="Pfam" id="PF08281">
    <property type="entry name" value="Sigma70_r4_2"/>
    <property type="match status" value="1"/>
</dbReference>
<dbReference type="InterPro" id="IPR036388">
    <property type="entry name" value="WH-like_DNA-bd_sf"/>
</dbReference>
<dbReference type="CDD" id="cd06171">
    <property type="entry name" value="Sigma70_r4"/>
    <property type="match status" value="1"/>
</dbReference>
<dbReference type="SUPFAM" id="SSF88659">
    <property type="entry name" value="Sigma3 and sigma4 domains of RNA polymerase sigma factors"/>
    <property type="match status" value="1"/>
</dbReference>
<comment type="similarity">
    <text evidence="1">Belongs to the sigma-70 factor family. ECF subfamily.</text>
</comment>
<feature type="domain" description="RNA polymerase sigma-70 region 2" evidence="6">
    <location>
        <begin position="26"/>
        <end position="88"/>
    </location>
</feature>
<dbReference type="InterPro" id="IPR013324">
    <property type="entry name" value="RNA_pol_sigma_r3/r4-like"/>
</dbReference>
<dbReference type="AlphaFoldDB" id="A0A917H648"/>